<dbReference type="GO" id="GO:0008233">
    <property type="term" value="F:peptidase activity"/>
    <property type="evidence" value="ECO:0007669"/>
    <property type="project" value="InterPro"/>
</dbReference>
<dbReference type="InterPro" id="IPR003709">
    <property type="entry name" value="VanY-like_core_dom"/>
</dbReference>
<dbReference type="Pfam" id="PF02557">
    <property type="entry name" value="VanY"/>
    <property type="match status" value="1"/>
</dbReference>
<protein>
    <submittedName>
        <fullName evidence="2">M15 family metallopeptidase</fullName>
    </submittedName>
</protein>
<feature type="domain" description="D-alanyl-D-alanine carboxypeptidase-like core" evidence="1">
    <location>
        <begin position="9"/>
        <end position="107"/>
    </location>
</feature>
<dbReference type="Proteomes" id="UP000587991">
    <property type="component" value="Unassembled WGS sequence"/>
</dbReference>
<accession>A0A847S508</accession>
<evidence type="ECO:0000259" key="1">
    <source>
        <dbReference type="Pfam" id="PF02557"/>
    </source>
</evidence>
<dbReference type="AlphaFoldDB" id="A0A847S508"/>
<dbReference type="InterPro" id="IPR009045">
    <property type="entry name" value="Zn_M74/Hedgehog-like"/>
</dbReference>
<evidence type="ECO:0000313" key="2">
    <source>
        <dbReference type="EMBL" id="NLR74207.1"/>
    </source>
</evidence>
<sequence length="138" mass="15133">MINSREIADLHPKVAVLCRAFVAHCKAAGIDVLITSTYRDAASQAALYAQGRTAPGAKVTNAKPGQSWHNWRVAFDFVPLLNGKAQWNDVRSFTRCGEIAESLGLEWAGRWQSFKELAHCQYTGGLTLADFQAGRTLP</sequence>
<reference evidence="2 3" key="1">
    <citation type="submission" date="2020-04" db="EMBL/GenBank/DDBJ databases">
        <title>Draft genome of Leeia sp. IMCC25680.</title>
        <authorList>
            <person name="Song J."/>
            <person name="Cho J.-C."/>
        </authorList>
    </citation>
    <scope>NUCLEOTIDE SEQUENCE [LARGE SCALE GENOMIC DNA]</scope>
    <source>
        <strain evidence="2 3">IMCC25680</strain>
    </source>
</reference>
<comment type="caution">
    <text evidence="2">The sequence shown here is derived from an EMBL/GenBank/DDBJ whole genome shotgun (WGS) entry which is preliminary data.</text>
</comment>
<name>A0A847S508_9NEIS</name>
<dbReference type="CDD" id="cd14845">
    <property type="entry name" value="L-Ala-D-Glu_peptidase_like"/>
    <property type="match status" value="1"/>
</dbReference>
<gene>
    <name evidence="2" type="ORF">HF682_03445</name>
</gene>
<dbReference type="EMBL" id="JABAIM010000001">
    <property type="protein sequence ID" value="NLR74207.1"/>
    <property type="molecule type" value="Genomic_DNA"/>
</dbReference>
<dbReference type="RefSeq" id="WP_168875835.1">
    <property type="nucleotide sequence ID" value="NZ_JABAIM010000001.1"/>
</dbReference>
<organism evidence="2 3">
    <name type="scientific">Leeia aquatica</name>
    <dbReference type="NCBI Taxonomy" id="2725557"/>
    <lineage>
        <taxon>Bacteria</taxon>
        <taxon>Pseudomonadati</taxon>
        <taxon>Pseudomonadota</taxon>
        <taxon>Betaproteobacteria</taxon>
        <taxon>Neisseriales</taxon>
        <taxon>Leeiaceae</taxon>
        <taxon>Leeia</taxon>
    </lineage>
</organism>
<dbReference type="Gene3D" id="3.30.1380.10">
    <property type="match status" value="1"/>
</dbReference>
<evidence type="ECO:0000313" key="3">
    <source>
        <dbReference type="Proteomes" id="UP000587991"/>
    </source>
</evidence>
<dbReference type="GO" id="GO:0006508">
    <property type="term" value="P:proteolysis"/>
    <property type="evidence" value="ECO:0007669"/>
    <property type="project" value="InterPro"/>
</dbReference>
<keyword evidence="3" id="KW-1185">Reference proteome</keyword>
<proteinExistence type="predicted"/>
<dbReference type="SUPFAM" id="SSF55166">
    <property type="entry name" value="Hedgehog/DD-peptidase"/>
    <property type="match status" value="1"/>
</dbReference>